<dbReference type="Gene3D" id="3.30.460.10">
    <property type="entry name" value="Beta Polymerase, domain 2"/>
    <property type="match status" value="1"/>
</dbReference>
<dbReference type="GO" id="GO:0005739">
    <property type="term" value="C:mitochondrion"/>
    <property type="evidence" value="ECO:0007669"/>
    <property type="project" value="UniProtKB-SubCell"/>
</dbReference>
<dbReference type="PANTHER" id="PTHR21043">
    <property type="entry name" value="IOJAP SUPERFAMILY ORTHOLOG"/>
    <property type="match status" value="1"/>
</dbReference>
<comment type="function">
    <text evidence="4">Required for normal mitochondrial ribosome function and mitochondrial translation. May play a role in ribosome biogenesis by preventing premature association of the 28S and 39S ribosomal subunits. Interacts with mitochondrial ribosomal protein uL14m (MRPL14), probably blocking formation of intersubunit bridge B8, preventing association of the 28S and 39S ribosomal subunits. Addition to isolated mitochondrial ribosomal subunits partially inhibits translation, probably by interfering with the association of the 28S and 39S ribosomal subunits and the formation of functional ribosomes. May also participate in the assembly and/or regulation of the stability of the large subunit of the mitochondrial ribosome. May function as a ribosomal silencing factor.</text>
</comment>
<dbReference type="HAMAP" id="MF_01477">
    <property type="entry name" value="Iojap_RsfS"/>
    <property type="match status" value="1"/>
</dbReference>
<reference evidence="8" key="1">
    <citation type="submission" date="2014-03" db="EMBL/GenBank/DDBJ databases">
        <authorList>
            <person name="Aksoy S."/>
            <person name="Warren W."/>
            <person name="Wilson R.K."/>
        </authorList>
    </citation>
    <scope>NUCLEOTIDE SEQUENCE [LARGE SCALE GENOMIC DNA]</scope>
    <source>
        <strain evidence="8">IAEA</strain>
    </source>
</reference>
<protein>
    <recommendedName>
        <fullName evidence="5">Mitochondrial assembly of ribosomal large subunit protein 1</fullName>
    </recommendedName>
</protein>
<dbReference type="GO" id="GO:0090071">
    <property type="term" value="P:negative regulation of ribosome biogenesis"/>
    <property type="evidence" value="ECO:0007669"/>
    <property type="project" value="TreeGrafter"/>
</dbReference>
<dbReference type="PANTHER" id="PTHR21043:SF0">
    <property type="entry name" value="MITOCHONDRIAL ASSEMBLY OF RIBOSOMAL LARGE SUBUNIT PROTEIN 1"/>
    <property type="match status" value="1"/>
</dbReference>
<dbReference type="Proteomes" id="UP000092445">
    <property type="component" value="Unassembled WGS sequence"/>
</dbReference>
<evidence type="ECO:0000256" key="6">
    <source>
        <dbReference type="SAM" id="MobiDB-lite"/>
    </source>
</evidence>
<comment type="subcellular location">
    <subcellularLocation>
        <location evidence="1">Mitochondrion</location>
    </subcellularLocation>
</comment>
<dbReference type="Pfam" id="PF02410">
    <property type="entry name" value="RsfS"/>
    <property type="match status" value="1"/>
</dbReference>
<evidence type="ECO:0000256" key="5">
    <source>
        <dbReference type="ARBA" id="ARBA00073331"/>
    </source>
</evidence>
<dbReference type="GO" id="GO:0043023">
    <property type="term" value="F:ribosomal large subunit binding"/>
    <property type="evidence" value="ECO:0007669"/>
    <property type="project" value="TreeGrafter"/>
</dbReference>
<dbReference type="AlphaFoldDB" id="A0A1B0A742"/>
<accession>A0A1B0A742</accession>
<evidence type="ECO:0000313" key="8">
    <source>
        <dbReference type="Proteomes" id="UP000092445"/>
    </source>
</evidence>
<evidence type="ECO:0000256" key="2">
    <source>
        <dbReference type="ARBA" id="ARBA00010574"/>
    </source>
</evidence>
<keyword evidence="8" id="KW-1185">Reference proteome</keyword>
<name>A0A1B0A742_GLOPL</name>
<evidence type="ECO:0000256" key="4">
    <source>
        <dbReference type="ARBA" id="ARBA00053669"/>
    </source>
</evidence>
<evidence type="ECO:0000313" key="7">
    <source>
        <dbReference type="EnsemblMetazoa" id="GPAI036321-PA"/>
    </source>
</evidence>
<dbReference type="EnsemblMetazoa" id="GPAI036321-RA">
    <property type="protein sequence ID" value="GPAI036321-PA"/>
    <property type="gene ID" value="GPAI036321"/>
</dbReference>
<organism evidence="7 8">
    <name type="scientific">Glossina pallidipes</name>
    <name type="common">Tsetse fly</name>
    <dbReference type="NCBI Taxonomy" id="7398"/>
    <lineage>
        <taxon>Eukaryota</taxon>
        <taxon>Metazoa</taxon>
        <taxon>Ecdysozoa</taxon>
        <taxon>Arthropoda</taxon>
        <taxon>Hexapoda</taxon>
        <taxon>Insecta</taxon>
        <taxon>Pterygota</taxon>
        <taxon>Neoptera</taxon>
        <taxon>Endopterygota</taxon>
        <taxon>Diptera</taxon>
        <taxon>Brachycera</taxon>
        <taxon>Muscomorpha</taxon>
        <taxon>Hippoboscoidea</taxon>
        <taxon>Glossinidae</taxon>
        <taxon>Glossina</taxon>
    </lineage>
</organism>
<evidence type="ECO:0000256" key="1">
    <source>
        <dbReference type="ARBA" id="ARBA00004173"/>
    </source>
</evidence>
<evidence type="ECO:0000256" key="3">
    <source>
        <dbReference type="ARBA" id="ARBA00023128"/>
    </source>
</evidence>
<dbReference type="SUPFAM" id="SSF81301">
    <property type="entry name" value="Nucleotidyltransferase"/>
    <property type="match status" value="1"/>
</dbReference>
<comment type="similarity">
    <text evidence="2">Belongs to the Iojap/RsfS family.</text>
</comment>
<dbReference type="InterPro" id="IPR004394">
    <property type="entry name" value="Iojap/RsfS/C7orf30"/>
</dbReference>
<feature type="region of interest" description="Disordered" evidence="6">
    <location>
        <begin position="47"/>
        <end position="66"/>
    </location>
</feature>
<dbReference type="InterPro" id="IPR043519">
    <property type="entry name" value="NT_sf"/>
</dbReference>
<dbReference type="STRING" id="7398.A0A1B0A742"/>
<dbReference type="VEuPathDB" id="VectorBase:GPAI036321"/>
<sequence>MLNLRQCRLVCDKNLILIAGTIKCLHCRLTNEIPLIKTKENSESRRYISSQLSKGQKNEGSDTSGSIQNKYKRFRAEESSEIFDVEKERQHQREQTVPDHSSEVKLKSKYVNVKAAIICKHFLYIYIYIGGIRGVFDIDSLVEVLRKEGAEDIFVCSVPTELKYVDYLVVCSGRSHRHLTAIAEFVRYMYKLKRHSDDTLPKIEGKESHEWMALDLGNIALHILAPKIRMSYDLESLWAIGVEYDREFNKPEDPLLELFEKHSTLLADIKKL</sequence>
<dbReference type="NCBIfam" id="TIGR00090">
    <property type="entry name" value="rsfS_iojap_ybeB"/>
    <property type="match status" value="1"/>
</dbReference>
<dbReference type="GO" id="GO:0017148">
    <property type="term" value="P:negative regulation of translation"/>
    <property type="evidence" value="ECO:0007669"/>
    <property type="project" value="TreeGrafter"/>
</dbReference>
<keyword evidence="3" id="KW-0496">Mitochondrion</keyword>
<proteinExistence type="inferred from homology"/>
<reference evidence="7" key="2">
    <citation type="submission" date="2020-05" db="UniProtKB">
        <authorList>
            <consortium name="EnsemblMetazoa"/>
        </authorList>
    </citation>
    <scope>IDENTIFICATION</scope>
    <source>
        <strain evidence="7">IAEA</strain>
    </source>
</reference>
<dbReference type="FunFam" id="3.30.460.10:FF:000018">
    <property type="entry name" value="Mitochondrial assembly of ribosomal large subunit 1"/>
    <property type="match status" value="1"/>
</dbReference>